<evidence type="ECO:0000256" key="1">
    <source>
        <dbReference type="SAM" id="SignalP"/>
    </source>
</evidence>
<comment type="caution">
    <text evidence="2">The sequence shown here is derived from an EMBL/GenBank/DDBJ whole genome shotgun (WGS) entry which is preliminary data.</text>
</comment>
<feature type="chain" id="PRO_5046198264" evidence="1">
    <location>
        <begin position="20"/>
        <end position="123"/>
    </location>
</feature>
<sequence>MKAKKLLLFVAITCITAFSYGQSKSTYEFENVQKNEQSLGKDCTLIIDKKENIYTFSFKSVNGKSNFQVAFKLRGNTAFVIGDDAPKPTQYNVVSDLDSKGSILFVPKQNSNNAFAYSFTGSN</sequence>
<keyword evidence="1" id="KW-0732">Signal</keyword>
<name>A0ABU3LIQ8_9FLAO</name>
<feature type="signal peptide" evidence="1">
    <location>
        <begin position="1"/>
        <end position="19"/>
    </location>
</feature>
<proteinExistence type="predicted"/>
<evidence type="ECO:0000313" key="3">
    <source>
        <dbReference type="Proteomes" id="UP001257277"/>
    </source>
</evidence>
<dbReference type="RefSeq" id="WP_349242254.1">
    <property type="nucleotide sequence ID" value="NZ_JAVTTO010000004.1"/>
</dbReference>
<organism evidence="2 3">
    <name type="scientific">Asprobacillus argus</name>
    <dbReference type="NCBI Taxonomy" id="3076534"/>
    <lineage>
        <taxon>Bacteria</taxon>
        <taxon>Pseudomonadati</taxon>
        <taxon>Bacteroidota</taxon>
        <taxon>Flavobacteriia</taxon>
        <taxon>Flavobacteriales</taxon>
        <taxon>Flavobacteriaceae</taxon>
        <taxon>Asprobacillus</taxon>
    </lineage>
</organism>
<accession>A0ABU3LIQ8</accession>
<evidence type="ECO:0000313" key="2">
    <source>
        <dbReference type="EMBL" id="MDT7833003.1"/>
    </source>
</evidence>
<dbReference type="EMBL" id="JAVTTO010000004">
    <property type="protein sequence ID" value="MDT7833003.1"/>
    <property type="molecule type" value="Genomic_DNA"/>
</dbReference>
<protein>
    <submittedName>
        <fullName evidence="2">Uncharacterized protein</fullName>
    </submittedName>
</protein>
<dbReference type="Proteomes" id="UP001257277">
    <property type="component" value="Unassembled WGS sequence"/>
</dbReference>
<keyword evidence="3" id="KW-1185">Reference proteome</keyword>
<gene>
    <name evidence="2" type="ORF">RQM59_11465</name>
</gene>
<reference evidence="2 3" key="1">
    <citation type="submission" date="2023-09" db="EMBL/GenBank/DDBJ databases">
        <title>Novel taxa isolated from Blanes Bay.</title>
        <authorList>
            <person name="Rey-Velasco X."/>
            <person name="Lucena T."/>
        </authorList>
    </citation>
    <scope>NUCLEOTIDE SEQUENCE [LARGE SCALE GENOMIC DNA]</scope>
    <source>
        <strain evidence="2 3">S356</strain>
    </source>
</reference>